<proteinExistence type="predicted"/>
<dbReference type="OrthoDB" id="9814826at2"/>
<dbReference type="Gene3D" id="1.10.10.10">
    <property type="entry name" value="Winged helix-like DNA-binding domain superfamily/Winged helix DNA-binding domain"/>
    <property type="match status" value="1"/>
</dbReference>
<feature type="domain" description="Transcription regulator PadR N-terminal" evidence="1">
    <location>
        <begin position="6"/>
        <end position="67"/>
    </location>
</feature>
<evidence type="ECO:0000259" key="1">
    <source>
        <dbReference type="Pfam" id="PF03551"/>
    </source>
</evidence>
<dbReference type="PANTHER" id="PTHR33169">
    <property type="entry name" value="PADR-FAMILY TRANSCRIPTIONAL REGULATOR"/>
    <property type="match status" value="1"/>
</dbReference>
<organism evidence="2 3">
    <name type="scientific">Paenibacillus xerothermodurans</name>
    <dbReference type="NCBI Taxonomy" id="1977292"/>
    <lineage>
        <taxon>Bacteria</taxon>
        <taxon>Bacillati</taxon>
        <taxon>Bacillota</taxon>
        <taxon>Bacilli</taxon>
        <taxon>Bacillales</taxon>
        <taxon>Paenibacillaceae</taxon>
        <taxon>Paenibacillus</taxon>
    </lineage>
</organism>
<comment type="caution">
    <text evidence="2">The sequence shown here is derived from an EMBL/GenBank/DDBJ whole genome shotgun (WGS) entry which is preliminary data.</text>
</comment>
<dbReference type="InterPro" id="IPR036390">
    <property type="entry name" value="WH_DNA-bd_sf"/>
</dbReference>
<name>A0A2W1N8F9_PAEXE</name>
<sequence>MLSLICPRHGYAIMKYIEKLTDGEVSIGPATLYTLIKKLQDADYITLDQSEEERRKTYSVTAKGRAIISDEIARRSRMAQHGIKAL</sequence>
<dbReference type="Proteomes" id="UP000214746">
    <property type="component" value="Unassembled WGS sequence"/>
</dbReference>
<dbReference type="AlphaFoldDB" id="A0A2W1N8F9"/>
<dbReference type="PANTHER" id="PTHR33169:SF13">
    <property type="entry name" value="PADR-FAMILY TRANSCRIPTIONAL REGULATOR"/>
    <property type="match status" value="1"/>
</dbReference>
<dbReference type="InterPro" id="IPR005149">
    <property type="entry name" value="Tscrpt_reg_PadR_N"/>
</dbReference>
<dbReference type="RefSeq" id="WP_089200411.1">
    <property type="nucleotide sequence ID" value="NZ_NHRJ02000006.1"/>
</dbReference>
<dbReference type="InterPro" id="IPR052509">
    <property type="entry name" value="Metal_resp_DNA-bind_regulator"/>
</dbReference>
<evidence type="ECO:0000313" key="2">
    <source>
        <dbReference type="EMBL" id="PZE20657.1"/>
    </source>
</evidence>
<reference evidence="2" key="1">
    <citation type="submission" date="2018-06" db="EMBL/GenBank/DDBJ databases">
        <title>Paenibacillus xerothermodurans sp. nov. an extremely dry heat resistant spore forming bacterium isolated from the soil of Cape Canaveral, Florida.</title>
        <authorList>
            <person name="Seuylemezian A."/>
            <person name="Kaur N."/>
            <person name="Patil P."/>
            <person name="Patil P."/>
            <person name="Mayilraj S."/>
            <person name="Vaishampayan P."/>
        </authorList>
    </citation>
    <scope>NUCLEOTIDE SEQUENCE [LARGE SCALE GENOMIC DNA]</scope>
    <source>
        <strain evidence="2">ATCC 27380</strain>
    </source>
</reference>
<dbReference type="InterPro" id="IPR036388">
    <property type="entry name" value="WH-like_DNA-bd_sf"/>
</dbReference>
<evidence type="ECO:0000313" key="3">
    <source>
        <dbReference type="Proteomes" id="UP000214746"/>
    </source>
</evidence>
<dbReference type="Pfam" id="PF03551">
    <property type="entry name" value="PadR"/>
    <property type="match status" value="1"/>
</dbReference>
<dbReference type="SUPFAM" id="SSF46785">
    <property type="entry name" value="Winged helix' DNA-binding domain"/>
    <property type="match status" value="1"/>
</dbReference>
<keyword evidence="3" id="KW-1185">Reference proteome</keyword>
<dbReference type="EMBL" id="NHRJ02000006">
    <property type="protein sequence ID" value="PZE20657.1"/>
    <property type="molecule type" value="Genomic_DNA"/>
</dbReference>
<gene>
    <name evidence="2" type="ORF">CBW46_012515</name>
</gene>
<protein>
    <submittedName>
        <fullName evidence="2">PadR family transcriptional regulator</fullName>
    </submittedName>
</protein>
<accession>A0A2W1N8F9</accession>